<dbReference type="NCBIfam" id="TIGR02532">
    <property type="entry name" value="IV_pilin_GFxxxE"/>
    <property type="match status" value="1"/>
</dbReference>
<dbReference type="InterPro" id="IPR012902">
    <property type="entry name" value="N_methyl_site"/>
</dbReference>
<gene>
    <name evidence="6" type="ordered locus">DGo_PB0185</name>
</gene>
<dbReference type="GO" id="GO:0009279">
    <property type="term" value="C:cell outer membrane"/>
    <property type="evidence" value="ECO:0007669"/>
    <property type="project" value="UniProtKB-SubCell"/>
</dbReference>
<proteinExistence type="predicted"/>
<evidence type="ECO:0000256" key="3">
    <source>
        <dbReference type="ARBA" id="ARBA00022764"/>
    </source>
</evidence>
<name>H8H1Q7_DEIGI</name>
<reference evidence="6 7" key="1">
    <citation type="journal article" date="2012" name="PLoS ONE">
        <title>Genome sequence and transcriptome analysis of the radioresistant bacterium Deinococcus gobiensis: insights into the extreme environmental adaptations.</title>
        <authorList>
            <person name="Yuan M."/>
            <person name="Chen M."/>
            <person name="Zhang W."/>
            <person name="Lu W."/>
            <person name="Wang J."/>
            <person name="Yang M."/>
            <person name="Zhao P."/>
            <person name="Tang R."/>
            <person name="Li X."/>
            <person name="Hao Y."/>
            <person name="Zhou Z."/>
            <person name="Zhan Y."/>
            <person name="Yu H."/>
            <person name="Teng C."/>
            <person name="Yan Y."/>
            <person name="Ping S."/>
            <person name="Wang Y."/>
            <person name="Lin M."/>
        </authorList>
    </citation>
    <scope>NUCLEOTIDE SEQUENCE [LARGE SCALE GENOMIC DNA]</scope>
    <source>
        <strain evidence="7">DSM 21396 / JCM 16679 / CGMCC 1.7299 / I-0</strain>
        <plasmid evidence="6">P2</plasmid>
    </source>
</reference>
<keyword evidence="7" id="KW-1185">Reference proteome</keyword>
<keyword evidence="5" id="KW-0812">Transmembrane</keyword>
<dbReference type="PATRIC" id="fig|745776.4.peg.3556"/>
<sequence>MKPTSGFTLIEILITITILCGLIAATTALLPRMDRAPDVSSLPGRVGSTLEGAHSQAVEEGTSITLQGSGDTLQLTSAGEITTDRFVQATLTGGLSIAPDGATTGALTLTAPGLTCTRLTLGPGGLAQQGAC</sequence>
<dbReference type="HOGENOM" id="CLU_1913609_0_0_0"/>
<comment type="subcellular location">
    <subcellularLocation>
        <location evidence="1">Cell outer membrane</location>
        <topology evidence="1">Single-pass membrane protein</topology>
    </subcellularLocation>
    <subcellularLocation>
        <location evidence="2">Periplasm</location>
    </subcellularLocation>
</comment>
<dbReference type="SUPFAM" id="SSF54523">
    <property type="entry name" value="Pili subunits"/>
    <property type="match status" value="1"/>
</dbReference>
<dbReference type="AlphaFoldDB" id="H8H1Q7"/>
<dbReference type="InterPro" id="IPR045584">
    <property type="entry name" value="Pilin-like"/>
</dbReference>
<dbReference type="EMBL" id="CP002193">
    <property type="protein sequence ID" value="AFD27454.1"/>
    <property type="molecule type" value="Genomic_DNA"/>
</dbReference>
<organism evidence="6 7">
    <name type="scientific">Deinococcus gobiensis (strain DSM 21396 / JCM 16679 / CGMCC 1.7299 / I-0)</name>
    <dbReference type="NCBI Taxonomy" id="745776"/>
    <lineage>
        <taxon>Bacteria</taxon>
        <taxon>Thermotogati</taxon>
        <taxon>Deinococcota</taxon>
        <taxon>Deinococci</taxon>
        <taxon>Deinococcales</taxon>
        <taxon>Deinococcaceae</taxon>
        <taxon>Deinococcus</taxon>
    </lineage>
</organism>
<protein>
    <submittedName>
        <fullName evidence="6">Uncharacterized protein</fullName>
    </submittedName>
</protein>
<keyword evidence="5" id="KW-1133">Transmembrane helix</keyword>
<dbReference type="Pfam" id="PF07963">
    <property type="entry name" value="N_methyl"/>
    <property type="match status" value="1"/>
</dbReference>
<dbReference type="KEGG" id="dgo:DGo_PB0185"/>
<evidence type="ECO:0000313" key="7">
    <source>
        <dbReference type="Proteomes" id="UP000007575"/>
    </source>
</evidence>
<feature type="transmembrane region" description="Helical" evidence="5">
    <location>
        <begin position="6"/>
        <end position="30"/>
    </location>
</feature>
<dbReference type="GO" id="GO:0042597">
    <property type="term" value="C:periplasmic space"/>
    <property type="evidence" value="ECO:0007669"/>
    <property type="project" value="UniProtKB-SubCell"/>
</dbReference>
<geneLocation type="plasmid" evidence="6 7">
    <name>P2</name>
</geneLocation>
<dbReference type="Proteomes" id="UP000007575">
    <property type="component" value="Plasmid P2"/>
</dbReference>
<evidence type="ECO:0000256" key="1">
    <source>
        <dbReference type="ARBA" id="ARBA00004203"/>
    </source>
</evidence>
<accession>H8H1Q7</accession>
<evidence type="ECO:0000256" key="2">
    <source>
        <dbReference type="ARBA" id="ARBA00004418"/>
    </source>
</evidence>
<evidence type="ECO:0000313" key="6">
    <source>
        <dbReference type="EMBL" id="AFD27454.1"/>
    </source>
</evidence>
<evidence type="ECO:0000256" key="5">
    <source>
        <dbReference type="SAM" id="Phobius"/>
    </source>
</evidence>
<keyword evidence="4" id="KW-0998">Cell outer membrane</keyword>
<keyword evidence="3" id="KW-0574">Periplasm</keyword>
<keyword evidence="5" id="KW-0472">Membrane</keyword>
<evidence type="ECO:0000256" key="4">
    <source>
        <dbReference type="ARBA" id="ARBA00023237"/>
    </source>
</evidence>
<keyword evidence="6" id="KW-0614">Plasmid</keyword>
<dbReference type="RefSeq" id="WP_014686550.1">
    <property type="nucleotide sequence ID" value="NC_017791.1"/>
</dbReference>